<dbReference type="Proteomes" id="UP000256873">
    <property type="component" value="Unassembled WGS sequence"/>
</dbReference>
<gene>
    <name evidence="1" type="ORF">DWQ54_19710</name>
</gene>
<proteinExistence type="predicted"/>
<accession>A0A3E0L087</accession>
<dbReference type="AlphaFoldDB" id="A0A3E0L087"/>
<protein>
    <submittedName>
        <fullName evidence="1">Uncharacterized protein</fullName>
    </submittedName>
</protein>
<evidence type="ECO:0000313" key="2">
    <source>
        <dbReference type="Proteomes" id="UP000256873"/>
    </source>
</evidence>
<comment type="caution">
    <text evidence="1">The sequence shown here is derived from an EMBL/GenBank/DDBJ whole genome shotgun (WGS) entry which is preliminary data.</text>
</comment>
<dbReference type="EMBL" id="QQWC01000005">
    <property type="protein sequence ID" value="REJ40512.1"/>
    <property type="molecule type" value="Genomic_DNA"/>
</dbReference>
<reference evidence="1 2" key="1">
    <citation type="submission" date="2017-10" db="EMBL/GenBank/DDBJ databases">
        <title>A large-scale comparative metagenomic study reveals the eutrophication-driven functional interactions in six Microcystis-epibionts communities.</title>
        <authorList>
            <person name="Li Q."/>
            <person name="Lin F."/>
        </authorList>
    </citation>
    <scope>NUCLEOTIDE SEQUENCE [LARGE SCALE GENOMIC DNA]</scope>
    <source>
        <strain evidence="1">TF09</strain>
    </source>
</reference>
<evidence type="ECO:0000313" key="1">
    <source>
        <dbReference type="EMBL" id="REJ40512.1"/>
    </source>
</evidence>
<sequence>MAEIIPFIVKYLSKINYKLGLVGNIKSKANSLISLTLIPYLLGQIGLVGNIKAIPQSGSTVSSSLYLLGQIGLVGNFLS</sequence>
<name>A0A3E0L087_9CHRO</name>
<organism evidence="1 2">
    <name type="scientific">Microcystis flos-aquae TF09</name>
    <dbReference type="NCBI Taxonomy" id="2060473"/>
    <lineage>
        <taxon>Bacteria</taxon>
        <taxon>Bacillati</taxon>
        <taxon>Cyanobacteriota</taxon>
        <taxon>Cyanophyceae</taxon>
        <taxon>Oscillatoriophycideae</taxon>
        <taxon>Chroococcales</taxon>
        <taxon>Microcystaceae</taxon>
        <taxon>Microcystis</taxon>
    </lineage>
</organism>